<reference evidence="1 2" key="1">
    <citation type="submission" date="2014-04" db="EMBL/GenBank/DDBJ databases">
        <title>Evolutionary Origins and Diversification of the Mycorrhizal Mutualists.</title>
        <authorList>
            <consortium name="DOE Joint Genome Institute"/>
            <consortium name="Mycorrhizal Genomics Consortium"/>
            <person name="Kohler A."/>
            <person name="Kuo A."/>
            <person name="Nagy L.G."/>
            <person name="Floudas D."/>
            <person name="Copeland A."/>
            <person name="Barry K.W."/>
            <person name="Cichocki N."/>
            <person name="Veneault-Fourrey C."/>
            <person name="LaButti K."/>
            <person name="Lindquist E.A."/>
            <person name="Lipzen A."/>
            <person name="Lundell T."/>
            <person name="Morin E."/>
            <person name="Murat C."/>
            <person name="Riley R."/>
            <person name="Ohm R."/>
            <person name="Sun H."/>
            <person name="Tunlid A."/>
            <person name="Henrissat B."/>
            <person name="Grigoriev I.V."/>
            <person name="Hibbett D.S."/>
            <person name="Martin F."/>
        </authorList>
    </citation>
    <scope>NUCLEOTIDE SEQUENCE [LARGE SCALE GENOMIC DNA]</scope>
    <source>
        <strain evidence="1 2">MD-312</strain>
    </source>
</reference>
<name>A0A0C9WG54_9AGAM</name>
<dbReference type="EMBL" id="KN839845">
    <property type="protein sequence ID" value="KIJ64832.1"/>
    <property type="molecule type" value="Genomic_DNA"/>
</dbReference>
<gene>
    <name evidence="1" type="ORF">HYDPIDRAFT_28190</name>
</gene>
<dbReference type="Gene3D" id="1.20.1280.50">
    <property type="match status" value="1"/>
</dbReference>
<organism evidence="1 2">
    <name type="scientific">Hydnomerulius pinastri MD-312</name>
    <dbReference type="NCBI Taxonomy" id="994086"/>
    <lineage>
        <taxon>Eukaryota</taxon>
        <taxon>Fungi</taxon>
        <taxon>Dikarya</taxon>
        <taxon>Basidiomycota</taxon>
        <taxon>Agaricomycotina</taxon>
        <taxon>Agaricomycetes</taxon>
        <taxon>Agaricomycetidae</taxon>
        <taxon>Boletales</taxon>
        <taxon>Boletales incertae sedis</taxon>
        <taxon>Leucogyrophana</taxon>
    </lineage>
</organism>
<dbReference type="HOGENOM" id="CLU_027732_1_0_1"/>
<sequence>MSSRSELIGFNQSDDLSISMAPCAQFATISSLPTELLLIIFEHLYTEETQPSCLEALVLYPTCGLRLHLRTDKLSPSPALFPYALADVCTSWKDVVSAVPKFWTRLLISLDDSSSSFKDLSSHLVSSCNLPLEIHAETPARPEDPSREASLVSSIMKLLGPHIFRCLKLSIKCRYSSSLPSLTTGSLGRTVESLHCLKLECEEDGYQAMTKRNPVSTSQFSFRSLTTLSLSGTNVFEFCTAGSSWMAGRDMHSLSLSNYHANDSLSGGLSHADLFDILLYPSLIHRLKLSNIRLRISDAPTDAPHPLRVHTMQLEDLQPELTATLLNTVALPHTMQSLHITRCALHEVSLTAHCDLVLEDIPPDHSLIPFVGDWDGARLTFLRCPFVDDAFLEAMTDGGSSDEFMCPFLRELVVSNCGALSVPVLKELVRKRRDVAEAEMGGEEVYDAFGFGFVVVRPLFRLVVSGAGYGLGAEDRDWFERMVGDFRWDADSGASTELHTL</sequence>
<proteinExistence type="predicted"/>
<accession>A0A0C9WG54</accession>
<dbReference type="Proteomes" id="UP000053820">
    <property type="component" value="Unassembled WGS sequence"/>
</dbReference>
<evidence type="ECO:0000313" key="2">
    <source>
        <dbReference type="Proteomes" id="UP000053820"/>
    </source>
</evidence>
<protein>
    <recommendedName>
        <fullName evidence="3">F-box domain-containing protein</fullName>
    </recommendedName>
</protein>
<dbReference type="OrthoDB" id="3171948at2759"/>
<evidence type="ECO:0008006" key="3">
    <source>
        <dbReference type="Google" id="ProtNLM"/>
    </source>
</evidence>
<dbReference type="AlphaFoldDB" id="A0A0C9WG54"/>
<evidence type="ECO:0000313" key="1">
    <source>
        <dbReference type="EMBL" id="KIJ64832.1"/>
    </source>
</evidence>
<keyword evidence="2" id="KW-1185">Reference proteome</keyword>